<evidence type="ECO:0000313" key="2">
    <source>
        <dbReference type="Proteomes" id="UP000255421"/>
    </source>
</evidence>
<dbReference type="EMBL" id="QQST01000002">
    <property type="protein sequence ID" value="RDI69975.1"/>
    <property type="molecule type" value="Genomic_DNA"/>
</dbReference>
<accession>A0A370IGZ2</accession>
<dbReference type="Proteomes" id="UP000255421">
    <property type="component" value="Unassembled WGS sequence"/>
</dbReference>
<evidence type="ECO:0000313" key="1">
    <source>
        <dbReference type="EMBL" id="RDI69975.1"/>
    </source>
</evidence>
<comment type="caution">
    <text evidence="1">The sequence shown here is derived from an EMBL/GenBank/DDBJ whole genome shotgun (WGS) entry which is preliminary data.</text>
</comment>
<feature type="non-terminal residue" evidence="1">
    <location>
        <position position="1"/>
    </location>
</feature>
<sequence>LDIGSDERDVTIDGRPATLDYGSSTSLSWNCDGYAYTVRGTGVETDRLIEVGRSVGCQA</sequence>
<reference evidence="1 2" key="1">
    <citation type="submission" date="2018-07" db="EMBL/GenBank/DDBJ databases">
        <title>Genome sequence of extremly halophilic archaeon Halopelagius longus strain BC12-B1.</title>
        <authorList>
            <person name="Zhang X."/>
        </authorList>
    </citation>
    <scope>NUCLEOTIDE SEQUENCE [LARGE SCALE GENOMIC DNA]</scope>
    <source>
        <strain evidence="1 2">BC12-B1</strain>
    </source>
</reference>
<gene>
    <name evidence="1" type="ORF">DWB78_15165</name>
</gene>
<dbReference type="AlphaFoldDB" id="A0A370IGZ2"/>
<name>A0A370IGZ2_9EURY</name>
<protein>
    <submittedName>
        <fullName evidence="1">Outer membrane lipoprotein carrier protein LolA</fullName>
    </submittedName>
</protein>
<proteinExistence type="predicted"/>
<keyword evidence="2" id="KW-1185">Reference proteome</keyword>
<organism evidence="1 2">
    <name type="scientific">Halopelagius longus</name>
    <dbReference type="NCBI Taxonomy" id="1236180"/>
    <lineage>
        <taxon>Archaea</taxon>
        <taxon>Methanobacteriati</taxon>
        <taxon>Methanobacteriota</taxon>
        <taxon>Stenosarchaea group</taxon>
        <taxon>Halobacteria</taxon>
        <taxon>Halobacteriales</taxon>
        <taxon>Haloferacaceae</taxon>
    </lineage>
</organism>
<keyword evidence="1" id="KW-0449">Lipoprotein</keyword>